<reference evidence="2 3" key="1">
    <citation type="journal article" date="2023" name="G3 (Bethesda)">
        <title>A chromosome-level genome assembly of Zasmidium syzygii isolated from banana leaves.</title>
        <authorList>
            <person name="van Westerhoven A.C."/>
            <person name="Mehrabi R."/>
            <person name="Talebi R."/>
            <person name="Steentjes M.B.F."/>
            <person name="Corcolon B."/>
            <person name="Chong P.A."/>
            <person name="Kema G.H.J."/>
            <person name="Seidl M.F."/>
        </authorList>
    </citation>
    <scope>NUCLEOTIDE SEQUENCE [LARGE SCALE GENOMIC DNA]</scope>
    <source>
        <strain evidence="2 3">P124</strain>
    </source>
</reference>
<gene>
    <name evidence="2" type="ORF">PRZ48_009652</name>
</gene>
<dbReference type="Proteomes" id="UP001305779">
    <property type="component" value="Unassembled WGS sequence"/>
</dbReference>
<evidence type="ECO:0008006" key="4">
    <source>
        <dbReference type="Google" id="ProtNLM"/>
    </source>
</evidence>
<evidence type="ECO:0000313" key="3">
    <source>
        <dbReference type="Proteomes" id="UP001305779"/>
    </source>
</evidence>
<sequence>MEDTSALRDERRQLAEKSRKLLARIDEIDKVLARQDARPADNDETVRAEQQGDVSVATSSRSKYAREEAPGGGETNGPRKRRHVAIEHSPAVPLVQPGEASHETPAPPVQQGNSATTPNQNNAASNMGTAPHGGARPETRQERVLRLIRPVAEGGLAVKDDHQYSTVVRSGPRLAEIHCPEPTCRANARKVRVPKETGGTTLVKELFKGTAGLRGHVNAKHSWLKWDGLSKAQIAQLGQLGHKAYLTDEEADATFSGHHDRYQVEKCLPEDHGTPCMHSGW</sequence>
<feature type="region of interest" description="Disordered" evidence="1">
    <location>
        <begin position="93"/>
        <end position="140"/>
    </location>
</feature>
<organism evidence="2 3">
    <name type="scientific">Zasmidium cellare</name>
    <name type="common">Wine cellar mold</name>
    <name type="synonym">Racodium cellare</name>
    <dbReference type="NCBI Taxonomy" id="395010"/>
    <lineage>
        <taxon>Eukaryota</taxon>
        <taxon>Fungi</taxon>
        <taxon>Dikarya</taxon>
        <taxon>Ascomycota</taxon>
        <taxon>Pezizomycotina</taxon>
        <taxon>Dothideomycetes</taxon>
        <taxon>Dothideomycetidae</taxon>
        <taxon>Mycosphaerellales</taxon>
        <taxon>Mycosphaerellaceae</taxon>
        <taxon>Zasmidium</taxon>
    </lineage>
</organism>
<protein>
    <recommendedName>
        <fullName evidence="4">Transposase</fullName>
    </recommendedName>
</protein>
<feature type="compositionally biased region" description="Basic and acidic residues" evidence="1">
    <location>
        <begin position="35"/>
        <end position="47"/>
    </location>
</feature>
<keyword evidence="3" id="KW-1185">Reference proteome</keyword>
<feature type="compositionally biased region" description="Polar residues" evidence="1">
    <location>
        <begin position="110"/>
        <end position="128"/>
    </location>
</feature>
<feature type="region of interest" description="Disordered" evidence="1">
    <location>
        <begin position="35"/>
        <end position="80"/>
    </location>
</feature>
<accession>A0ABR0EDB5</accession>
<feature type="compositionally biased region" description="Polar residues" evidence="1">
    <location>
        <begin position="52"/>
        <end position="62"/>
    </location>
</feature>
<evidence type="ECO:0000313" key="2">
    <source>
        <dbReference type="EMBL" id="KAK4499140.1"/>
    </source>
</evidence>
<comment type="caution">
    <text evidence="2">The sequence shown here is derived from an EMBL/GenBank/DDBJ whole genome shotgun (WGS) entry which is preliminary data.</text>
</comment>
<proteinExistence type="predicted"/>
<dbReference type="EMBL" id="JAXOVC010000007">
    <property type="protein sequence ID" value="KAK4499140.1"/>
    <property type="molecule type" value="Genomic_DNA"/>
</dbReference>
<name>A0ABR0EDB5_ZASCE</name>
<evidence type="ECO:0000256" key="1">
    <source>
        <dbReference type="SAM" id="MobiDB-lite"/>
    </source>
</evidence>